<reference evidence="5" key="1">
    <citation type="journal article" date="2021" name="Proc. Natl. Acad. Sci. U.S.A.">
        <title>A Catalog of Tens of Thousands of Viruses from Human Metagenomes Reveals Hidden Associations with Chronic Diseases.</title>
        <authorList>
            <person name="Tisza M.J."/>
            <person name="Buck C.B."/>
        </authorList>
    </citation>
    <scope>NUCLEOTIDE SEQUENCE</scope>
    <source>
        <strain evidence="5">Ct9Ns12</strain>
    </source>
</reference>
<evidence type="ECO:0000313" key="5">
    <source>
        <dbReference type="EMBL" id="DAD81631.1"/>
    </source>
</evidence>
<proteinExistence type="predicted"/>
<organism evidence="5">
    <name type="scientific">Myoviridae sp. ct9Ns12</name>
    <dbReference type="NCBI Taxonomy" id="2826626"/>
    <lineage>
        <taxon>Viruses</taxon>
        <taxon>Duplodnaviria</taxon>
        <taxon>Heunggongvirae</taxon>
        <taxon>Uroviricota</taxon>
        <taxon>Caudoviricetes</taxon>
    </lineage>
</organism>
<feature type="domain" description="VRR-NUC" evidence="4">
    <location>
        <begin position="3"/>
        <end position="104"/>
    </location>
</feature>
<name>A0A8S5MHW7_9CAUD</name>
<evidence type="ECO:0000259" key="4">
    <source>
        <dbReference type="SMART" id="SM00990"/>
    </source>
</evidence>
<evidence type="ECO:0000256" key="3">
    <source>
        <dbReference type="ARBA" id="ARBA00022801"/>
    </source>
</evidence>
<dbReference type="GO" id="GO:0003676">
    <property type="term" value="F:nucleic acid binding"/>
    <property type="evidence" value="ECO:0007669"/>
    <property type="project" value="InterPro"/>
</dbReference>
<evidence type="ECO:0000256" key="1">
    <source>
        <dbReference type="ARBA" id="ARBA00001946"/>
    </source>
</evidence>
<dbReference type="GO" id="GO:0016788">
    <property type="term" value="F:hydrolase activity, acting on ester bonds"/>
    <property type="evidence" value="ECO:0007669"/>
    <property type="project" value="InterPro"/>
</dbReference>
<dbReference type="EMBL" id="BK014906">
    <property type="protein sequence ID" value="DAD81631.1"/>
    <property type="molecule type" value="Genomic_DNA"/>
</dbReference>
<dbReference type="GO" id="GO:0004518">
    <property type="term" value="F:nuclease activity"/>
    <property type="evidence" value="ECO:0007669"/>
    <property type="project" value="UniProtKB-KW"/>
</dbReference>
<evidence type="ECO:0000256" key="2">
    <source>
        <dbReference type="ARBA" id="ARBA00022722"/>
    </source>
</evidence>
<sequence>MKNVESKIQIACVNWFRYQYPKYKKLLFSVPNGGARNSITGAILKMEGALAGVSDLIFLKPNRFYGCLCIEMKQPKGRQQESQKEWQKAVESAGNKYVVVRSLDEFIEVVTDYLKDV</sequence>
<dbReference type="Pfam" id="PF08774">
    <property type="entry name" value="VRR_NUC"/>
    <property type="match status" value="1"/>
</dbReference>
<dbReference type="SMART" id="SM00990">
    <property type="entry name" value="VRR_NUC"/>
    <property type="match status" value="1"/>
</dbReference>
<keyword evidence="3" id="KW-0378">Hydrolase</keyword>
<comment type="cofactor">
    <cofactor evidence="1">
        <name>Mg(2+)</name>
        <dbReference type="ChEBI" id="CHEBI:18420"/>
    </cofactor>
</comment>
<dbReference type="InterPro" id="IPR014883">
    <property type="entry name" value="VRR_NUC"/>
</dbReference>
<protein>
    <submittedName>
        <fullName evidence="5">Nuclease</fullName>
    </submittedName>
</protein>
<dbReference type="Gene3D" id="3.40.1350.10">
    <property type="match status" value="1"/>
</dbReference>
<dbReference type="InterPro" id="IPR011856">
    <property type="entry name" value="tRNA_endonuc-like_dom_sf"/>
</dbReference>
<keyword evidence="2" id="KW-0540">Nuclease</keyword>
<accession>A0A8S5MHW7</accession>